<feature type="region of interest" description="Disordered" evidence="1">
    <location>
        <begin position="1"/>
        <end position="80"/>
    </location>
</feature>
<dbReference type="Gramene" id="KQK08011">
    <property type="protein sequence ID" value="KQK08011"/>
    <property type="gene ID" value="BRADI_2g38978v3"/>
</dbReference>
<feature type="compositionally biased region" description="Pro residues" evidence="1">
    <location>
        <begin position="39"/>
        <end position="68"/>
    </location>
</feature>
<dbReference type="AlphaFoldDB" id="A0A0Q3IQ78"/>
<dbReference type="InParanoid" id="A0A0Q3IQ78"/>
<feature type="region of interest" description="Disordered" evidence="1">
    <location>
        <begin position="101"/>
        <end position="129"/>
    </location>
</feature>
<organism evidence="2">
    <name type="scientific">Brachypodium distachyon</name>
    <name type="common">Purple false brome</name>
    <name type="synonym">Trachynia distachya</name>
    <dbReference type="NCBI Taxonomy" id="15368"/>
    <lineage>
        <taxon>Eukaryota</taxon>
        <taxon>Viridiplantae</taxon>
        <taxon>Streptophyta</taxon>
        <taxon>Embryophyta</taxon>
        <taxon>Tracheophyta</taxon>
        <taxon>Spermatophyta</taxon>
        <taxon>Magnoliopsida</taxon>
        <taxon>Liliopsida</taxon>
        <taxon>Poales</taxon>
        <taxon>Poaceae</taxon>
        <taxon>BOP clade</taxon>
        <taxon>Pooideae</taxon>
        <taxon>Stipodae</taxon>
        <taxon>Brachypodieae</taxon>
        <taxon>Brachypodium</taxon>
    </lineage>
</organism>
<feature type="compositionally biased region" description="Basic and acidic residues" evidence="1">
    <location>
        <begin position="103"/>
        <end position="117"/>
    </location>
</feature>
<dbReference type="EMBL" id="CM000881">
    <property type="protein sequence ID" value="KQK08011.1"/>
    <property type="molecule type" value="Genomic_DNA"/>
</dbReference>
<proteinExistence type="predicted"/>
<keyword evidence="4" id="KW-1185">Reference proteome</keyword>
<protein>
    <submittedName>
        <fullName evidence="2 3">Uncharacterized protein</fullName>
    </submittedName>
</protein>
<dbReference type="EMBL" id="CM000881">
    <property type="protein sequence ID" value="PNT72075.1"/>
    <property type="molecule type" value="Genomic_DNA"/>
</dbReference>
<name>A0A0Q3IQ78_BRADI</name>
<evidence type="ECO:0000256" key="1">
    <source>
        <dbReference type="SAM" id="MobiDB-lite"/>
    </source>
</evidence>
<sequence length="129" mass="14095">MAAARARRVQAPPPHRRPGPLHPSLLLTAFVAPQDPKPRPAPPRLRAPAGVAPPPSQPSPAPPRPAAAPLPCRRSPWPRPSLRGSWFCWLGRWELVVGKKRAFGGDKERDGRKKGDRAVSPIGRCGKRR</sequence>
<dbReference type="EnsemblPlants" id="KQK08011">
    <property type="protein sequence ID" value="KQK08011"/>
    <property type="gene ID" value="BRADI_2g38978v3"/>
</dbReference>
<feature type="compositionally biased region" description="Basic residues" evidence="1">
    <location>
        <begin position="1"/>
        <end position="19"/>
    </location>
</feature>
<evidence type="ECO:0000313" key="3">
    <source>
        <dbReference type="EnsemblPlants" id="KQK08011"/>
    </source>
</evidence>
<reference evidence="3" key="3">
    <citation type="submission" date="2018-08" db="UniProtKB">
        <authorList>
            <consortium name="EnsemblPlants"/>
        </authorList>
    </citation>
    <scope>IDENTIFICATION</scope>
    <source>
        <strain evidence="3">cv. Bd21</strain>
    </source>
</reference>
<accession>A0A0Q3IQ78</accession>
<evidence type="ECO:0000313" key="2">
    <source>
        <dbReference type="EMBL" id="KQK08011.1"/>
    </source>
</evidence>
<reference evidence="2 3" key="1">
    <citation type="journal article" date="2010" name="Nature">
        <title>Genome sequencing and analysis of the model grass Brachypodium distachyon.</title>
        <authorList>
            <consortium name="International Brachypodium Initiative"/>
        </authorList>
    </citation>
    <scope>NUCLEOTIDE SEQUENCE [LARGE SCALE GENOMIC DNA]</scope>
    <source>
        <strain evidence="2 3">Bd21</strain>
    </source>
</reference>
<evidence type="ECO:0000313" key="4">
    <source>
        <dbReference type="Proteomes" id="UP000008810"/>
    </source>
</evidence>
<gene>
    <name evidence="2" type="ORF">BRADI_2g38978v3</name>
</gene>
<dbReference type="EnsemblPlants" id="PNT72075">
    <property type="protein sequence ID" value="PNT72075"/>
    <property type="gene ID" value="BRADI_2g38978v3"/>
</dbReference>
<dbReference type="Proteomes" id="UP000008810">
    <property type="component" value="Chromosome 2"/>
</dbReference>
<reference evidence="2" key="2">
    <citation type="submission" date="2017-06" db="EMBL/GenBank/DDBJ databases">
        <title>WGS assembly of Brachypodium distachyon.</title>
        <authorList>
            <consortium name="The International Brachypodium Initiative"/>
            <person name="Lucas S."/>
            <person name="Harmon-Smith M."/>
            <person name="Lail K."/>
            <person name="Tice H."/>
            <person name="Grimwood J."/>
            <person name="Bruce D."/>
            <person name="Barry K."/>
            <person name="Shu S."/>
            <person name="Lindquist E."/>
            <person name="Wang M."/>
            <person name="Pitluck S."/>
            <person name="Vogel J.P."/>
            <person name="Garvin D.F."/>
            <person name="Mockler T.C."/>
            <person name="Schmutz J."/>
            <person name="Rokhsar D."/>
            <person name="Bevan M.W."/>
        </authorList>
    </citation>
    <scope>NUCLEOTIDE SEQUENCE</scope>
    <source>
        <strain evidence="2">Bd21</strain>
    </source>
</reference>
<dbReference type="Gramene" id="PNT72075">
    <property type="protein sequence ID" value="PNT72075"/>
    <property type="gene ID" value="BRADI_2g38978v3"/>
</dbReference>